<dbReference type="Gene3D" id="3.40.50.1000">
    <property type="entry name" value="HAD superfamily/HAD-like"/>
    <property type="match status" value="1"/>
</dbReference>
<sequence>MHKAVFLDRDGVINEVKTKRVKFVNQPEQFYFLDGVAESIKKLNDHGYEVFVVTNQGGVGLKYMSERTLEEIHDYMVSALEEKGAMITEVKACTHRPDEGCDCRKPEAGMIKDLVKKYDIDIEQSYMIGDREPDIKAGLSAGLKSLMVVGRSTLAYKNFRNLKEAVEWILDN</sequence>
<dbReference type="PIRSF" id="PIRSF004682">
    <property type="entry name" value="GmhB"/>
    <property type="match status" value="1"/>
</dbReference>
<comment type="cofactor">
    <cofactor evidence="10">
        <name>Zn(2+)</name>
        <dbReference type="ChEBI" id="CHEBI:29105"/>
    </cofactor>
</comment>
<dbReference type="CDD" id="cd07503">
    <property type="entry name" value="HAD_HisB-N"/>
    <property type="match status" value="1"/>
</dbReference>
<feature type="binding site" evidence="10">
    <location>
        <position position="101"/>
    </location>
    <ligand>
        <name>Zn(2+)</name>
        <dbReference type="ChEBI" id="CHEBI:29105"/>
    </ligand>
</feature>
<feature type="active site" description="Nucleophile" evidence="8">
    <location>
        <position position="8"/>
    </location>
</feature>
<evidence type="ECO:0000256" key="8">
    <source>
        <dbReference type="PIRSR" id="PIRSR004682-1"/>
    </source>
</evidence>
<feature type="binding site" evidence="10">
    <location>
        <position position="93"/>
    </location>
    <ligand>
        <name>Zn(2+)</name>
        <dbReference type="ChEBI" id="CHEBI:29105"/>
    </ligand>
</feature>
<keyword evidence="4 7" id="KW-0378">Hydrolase</keyword>
<evidence type="ECO:0000256" key="10">
    <source>
        <dbReference type="PIRSR" id="PIRSR004682-4"/>
    </source>
</evidence>
<organism evidence="11 12">
    <name type="scientific">Halalkalibacillus sediminis</name>
    <dbReference type="NCBI Taxonomy" id="2018042"/>
    <lineage>
        <taxon>Bacteria</taxon>
        <taxon>Bacillati</taxon>
        <taxon>Bacillota</taxon>
        <taxon>Bacilli</taxon>
        <taxon>Bacillales</taxon>
        <taxon>Bacillaceae</taxon>
        <taxon>Halalkalibacillus</taxon>
    </lineage>
</organism>
<keyword evidence="5 7" id="KW-0119">Carbohydrate metabolism</keyword>
<evidence type="ECO:0000256" key="5">
    <source>
        <dbReference type="ARBA" id="ARBA00023277"/>
    </source>
</evidence>
<evidence type="ECO:0000313" key="12">
    <source>
        <dbReference type="Proteomes" id="UP000243524"/>
    </source>
</evidence>
<feature type="site" description="Stabilizes the phosphoryl group" evidence="9">
    <location>
        <position position="54"/>
    </location>
</feature>
<dbReference type="NCBIfam" id="TIGR01656">
    <property type="entry name" value="Histidinol-ppas"/>
    <property type="match status" value="1"/>
</dbReference>
<dbReference type="PANTHER" id="PTHR42891:SF1">
    <property type="entry name" value="D-GLYCERO-BETA-D-MANNO-HEPTOSE-1,7-BISPHOSPHATE 7-PHOSPHATASE"/>
    <property type="match status" value="1"/>
</dbReference>
<evidence type="ECO:0000256" key="3">
    <source>
        <dbReference type="ARBA" id="ARBA00022723"/>
    </source>
</evidence>
<dbReference type="InterPro" id="IPR006543">
    <property type="entry name" value="Histidinol-phos"/>
</dbReference>
<dbReference type="InterPro" id="IPR023214">
    <property type="entry name" value="HAD_sf"/>
</dbReference>
<evidence type="ECO:0000256" key="2">
    <source>
        <dbReference type="ARBA" id="ARBA00022490"/>
    </source>
</evidence>
<feature type="active site" description="Proton donor" evidence="8">
    <location>
        <position position="10"/>
    </location>
</feature>
<dbReference type="GO" id="GO:0016791">
    <property type="term" value="F:phosphatase activity"/>
    <property type="evidence" value="ECO:0007669"/>
    <property type="project" value="InterPro"/>
</dbReference>
<dbReference type="AlphaFoldDB" id="A0A2I0QRA5"/>
<dbReference type="PANTHER" id="PTHR42891">
    <property type="entry name" value="D-GLYCERO-BETA-D-MANNO-HEPTOSE-1,7-BISPHOSPHATE 7-PHOSPHATASE"/>
    <property type="match status" value="1"/>
</dbReference>
<keyword evidence="10" id="KW-0460">Magnesium</keyword>
<dbReference type="EC" id="3.1.3.-" evidence="7"/>
<keyword evidence="3 10" id="KW-0479">Metal-binding</keyword>
<dbReference type="Pfam" id="PF13242">
    <property type="entry name" value="Hydrolase_like"/>
    <property type="match status" value="1"/>
</dbReference>
<dbReference type="SUPFAM" id="SSF56784">
    <property type="entry name" value="HAD-like"/>
    <property type="match status" value="1"/>
</dbReference>
<reference evidence="11 12" key="1">
    <citation type="submission" date="2017-06" db="EMBL/GenBank/DDBJ databases">
        <title>the draft geome sequence of Illustriluteabacillus marina B3227.</title>
        <authorList>
            <person name="He R.-H."/>
            <person name="Du Z.-J."/>
        </authorList>
    </citation>
    <scope>NUCLEOTIDE SEQUENCE [LARGE SCALE GENOMIC DNA]</scope>
    <source>
        <strain evidence="11 12">B3227</strain>
    </source>
</reference>
<dbReference type="EMBL" id="PJNH01000004">
    <property type="protein sequence ID" value="PKR76866.1"/>
    <property type="molecule type" value="Genomic_DNA"/>
</dbReference>
<comment type="subcellular location">
    <subcellularLocation>
        <location evidence="1 7">Cytoplasm</location>
    </subcellularLocation>
</comment>
<feature type="binding site" evidence="10">
    <location>
        <position position="8"/>
    </location>
    <ligand>
        <name>Mg(2+)</name>
        <dbReference type="ChEBI" id="CHEBI:18420"/>
    </ligand>
</feature>
<feature type="site" description="Contributes to substrate recognition" evidence="9">
    <location>
        <position position="104"/>
    </location>
</feature>
<accession>A0A2I0QRA5</accession>
<dbReference type="NCBIfam" id="TIGR01662">
    <property type="entry name" value="HAD-SF-IIIA"/>
    <property type="match status" value="1"/>
</dbReference>
<evidence type="ECO:0000256" key="4">
    <source>
        <dbReference type="ARBA" id="ARBA00022801"/>
    </source>
</evidence>
<gene>
    <name evidence="11" type="ORF">CEY16_13720</name>
</gene>
<evidence type="ECO:0000256" key="1">
    <source>
        <dbReference type="ARBA" id="ARBA00004496"/>
    </source>
</evidence>
<name>A0A2I0QRA5_9BACI</name>
<comment type="caution">
    <text evidence="11">The sequence shown here is derived from an EMBL/GenBank/DDBJ whole genome shotgun (WGS) entry which is preliminary data.</text>
</comment>
<dbReference type="InterPro" id="IPR004446">
    <property type="entry name" value="Heptose_bisP_phosphatase"/>
</dbReference>
<dbReference type="OrthoDB" id="9801899at2"/>
<dbReference type="GO" id="GO:0005975">
    <property type="term" value="P:carbohydrate metabolic process"/>
    <property type="evidence" value="ECO:0007669"/>
    <property type="project" value="InterPro"/>
</dbReference>
<evidence type="ECO:0000256" key="9">
    <source>
        <dbReference type="PIRSR" id="PIRSR004682-3"/>
    </source>
</evidence>
<keyword evidence="12" id="KW-1185">Reference proteome</keyword>
<keyword evidence="2 7" id="KW-0963">Cytoplasm</keyword>
<dbReference type="InterPro" id="IPR006549">
    <property type="entry name" value="HAD-SF_hydro_IIIA"/>
</dbReference>
<dbReference type="Proteomes" id="UP000243524">
    <property type="component" value="Unassembled WGS sequence"/>
</dbReference>
<comment type="similarity">
    <text evidence="7">Belongs to the gmhB family.</text>
</comment>
<feature type="site" description="Stabilizes the phosphoryl group" evidence="9">
    <location>
        <position position="105"/>
    </location>
</feature>
<comment type="cofactor">
    <cofactor evidence="10">
        <name>Mg(2+)</name>
        <dbReference type="ChEBI" id="CHEBI:18420"/>
    </cofactor>
</comment>
<feature type="binding site" evidence="10">
    <location>
        <position position="95"/>
    </location>
    <ligand>
        <name>Zn(2+)</name>
        <dbReference type="ChEBI" id="CHEBI:29105"/>
    </ligand>
</feature>
<dbReference type="GO" id="GO:0046872">
    <property type="term" value="F:metal ion binding"/>
    <property type="evidence" value="ECO:0007669"/>
    <property type="project" value="UniProtKB-KW"/>
</dbReference>
<feature type="binding site" evidence="10">
    <location>
        <position position="10"/>
    </location>
    <ligand>
        <name>Mg(2+)</name>
        <dbReference type="ChEBI" id="CHEBI:18420"/>
    </ligand>
</feature>
<dbReference type="InterPro" id="IPR036412">
    <property type="entry name" value="HAD-like_sf"/>
</dbReference>
<evidence type="ECO:0000256" key="7">
    <source>
        <dbReference type="PIRNR" id="PIRNR004682"/>
    </source>
</evidence>
<protein>
    <recommendedName>
        <fullName evidence="6 7">D,D-heptose 1,7-bisphosphate phosphatase</fullName>
        <ecNumber evidence="7">3.1.3.-</ecNumber>
    </recommendedName>
</protein>
<evidence type="ECO:0000256" key="6">
    <source>
        <dbReference type="ARBA" id="ARBA00031828"/>
    </source>
</evidence>
<proteinExistence type="inferred from homology"/>
<feature type="binding site" evidence="10">
    <location>
        <position position="103"/>
    </location>
    <ligand>
        <name>Zn(2+)</name>
        <dbReference type="ChEBI" id="CHEBI:29105"/>
    </ligand>
</feature>
<keyword evidence="10" id="KW-0862">Zinc</keyword>
<evidence type="ECO:0000313" key="11">
    <source>
        <dbReference type="EMBL" id="PKR76866.1"/>
    </source>
</evidence>
<feature type="binding site" evidence="10">
    <location>
        <position position="130"/>
    </location>
    <ligand>
        <name>Mg(2+)</name>
        <dbReference type="ChEBI" id="CHEBI:18420"/>
    </ligand>
</feature>
<dbReference type="RefSeq" id="WP_101332616.1">
    <property type="nucleotide sequence ID" value="NZ_PJNH01000004.1"/>
</dbReference>
<dbReference type="GO" id="GO:0005737">
    <property type="term" value="C:cytoplasm"/>
    <property type="evidence" value="ECO:0007669"/>
    <property type="project" value="UniProtKB-SubCell"/>
</dbReference>